<protein>
    <submittedName>
        <fullName evidence="1">IS982 family transposase</fullName>
    </submittedName>
</protein>
<reference evidence="1 2" key="1">
    <citation type="submission" date="2019-07" db="EMBL/GenBank/DDBJ databases">
        <title>Cryptosporangium phraense sp. nov., isolated from plant litter.</title>
        <authorList>
            <person name="Suriyachadkun C."/>
        </authorList>
    </citation>
    <scope>NUCLEOTIDE SEQUENCE [LARGE SCALE GENOMIC DNA]</scope>
    <source>
        <strain evidence="1 2">A-T 5661</strain>
    </source>
</reference>
<comment type="caution">
    <text evidence="1">The sequence shown here is derived from an EMBL/GenBank/DDBJ whole genome shotgun (WGS) entry which is preliminary data.</text>
</comment>
<dbReference type="AlphaFoldDB" id="A0A545ARY3"/>
<dbReference type="InParanoid" id="A0A545ARY3"/>
<dbReference type="EMBL" id="VIRS01000010">
    <property type="protein sequence ID" value="TQS44092.1"/>
    <property type="molecule type" value="Genomic_DNA"/>
</dbReference>
<dbReference type="OrthoDB" id="4962032at2"/>
<proteinExistence type="predicted"/>
<evidence type="ECO:0000313" key="1">
    <source>
        <dbReference type="EMBL" id="TQS44092.1"/>
    </source>
</evidence>
<dbReference type="RefSeq" id="WP_142705582.1">
    <property type="nucleotide sequence ID" value="NZ_VIRS01000010.1"/>
</dbReference>
<sequence length="216" mass="24407">MTALYVWIDDRVPRRRATGRPPVLSDAELLTAAVAQALLQVVSERRWLRLITKRLPGMFPALPRQPGYNKRLRAAGALLTRVMRDLARDTTFWHDDVWLADSTPVGCGTSRETVHRSDLAGYAQYGYCASHSRWFWGLRLHLICTPAGLPGQWILADKGYQRREFAHQLTDHGLQLLIPAGVCVRVAQRLLALTAAIWHNDHTGQPVTRSLIAYDH</sequence>
<dbReference type="Proteomes" id="UP000317982">
    <property type="component" value="Unassembled WGS sequence"/>
</dbReference>
<keyword evidence="2" id="KW-1185">Reference proteome</keyword>
<organism evidence="1 2">
    <name type="scientific">Cryptosporangium phraense</name>
    <dbReference type="NCBI Taxonomy" id="2593070"/>
    <lineage>
        <taxon>Bacteria</taxon>
        <taxon>Bacillati</taxon>
        <taxon>Actinomycetota</taxon>
        <taxon>Actinomycetes</taxon>
        <taxon>Cryptosporangiales</taxon>
        <taxon>Cryptosporangiaceae</taxon>
        <taxon>Cryptosporangium</taxon>
    </lineage>
</organism>
<name>A0A545ARY3_9ACTN</name>
<gene>
    <name evidence="1" type="ORF">FL583_16745</name>
</gene>
<accession>A0A545ARY3</accession>
<evidence type="ECO:0000313" key="2">
    <source>
        <dbReference type="Proteomes" id="UP000317982"/>
    </source>
</evidence>